<dbReference type="Gene3D" id="3.90.1150.10">
    <property type="entry name" value="Aspartate Aminotransferase, domain 1"/>
    <property type="match status" value="1"/>
</dbReference>
<keyword evidence="1" id="KW-0663">Pyridoxal phosphate</keyword>
<reference evidence="3 4" key="1">
    <citation type="submission" date="2018-11" db="EMBL/GenBank/DDBJ databases">
        <authorList>
            <person name="Ye M.-Q."/>
            <person name="Du Z.-J."/>
        </authorList>
    </citation>
    <scope>NUCLEOTIDE SEQUENCE [LARGE SCALE GENOMIC DNA]</scope>
    <source>
        <strain evidence="3 4">U0105</strain>
    </source>
</reference>
<name>A0A3N5Y4R7_9ALTE</name>
<feature type="domain" description="Aminotransferase class V" evidence="2">
    <location>
        <begin position="92"/>
        <end position="361"/>
    </location>
</feature>
<dbReference type="Gene3D" id="3.40.640.10">
    <property type="entry name" value="Type I PLP-dependent aspartate aminotransferase-like (Major domain)"/>
    <property type="match status" value="1"/>
</dbReference>
<keyword evidence="3" id="KW-0808">Transferase</keyword>
<dbReference type="AlphaFoldDB" id="A0A3N5Y4R7"/>
<evidence type="ECO:0000256" key="1">
    <source>
        <dbReference type="ARBA" id="ARBA00022898"/>
    </source>
</evidence>
<dbReference type="InterPro" id="IPR015422">
    <property type="entry name" value="PyrdxlP-dep_Trfase_small"/>
</dbReference>
<evidence type="ECO:0000259" key="2">
    <source>
        <dbReference type="Pfam" id="PF00266"/>
    </source>
</evidence>
<organism evidence="3 4">
    <name type="scientific">Alteromonas sediminis</name>
    <dbReference type="NCBI Taxonomy" id="2259342"/>
    <lineage>
        <taxon>Bacteria</taxon>
        <taxon>Pseudomonadati</taxon>
        <taxon>Pseudomonadota</taxon>
        <taxon>Gammaproteobacteria</taxon>
        <taxon>Alteromonadales</taxon>
        <taxon>Alteromonadaceae</taxon>
        <taxon>Alteromonas/Salinimonas group</taxon>
        <taxon>Alteromonas</taxon>
    </lineage>
</organism>
<evidence type="ECO:0000313" key="3">
    <source>
        <dbReference type="EMBL" id="RPJ68173.1"/>
    </source>
</evidence>
<dbReference type="InterPro" id="IPR000192">
    <property type="entry name" value="Aminotrans_V_dom"/>
</dbReference>
<proteinExistence type="predicted"/>
<accession>A0A3N5Y4R7</accession>
<dbReference type="InterPro" id="IPR015421">
    <property type="entry name" value="PyrdxlP-dep_Trfase_major"/>
</dbReference>
<gene>
    <name evidence="3" type="ORF">DRW07_01830</name>
</gene>
<dbReference type="PANTHER" id="PTHR43586">
    <property type="entry name" value="CYSTEINE DESULFURASE"/>
    <property type="match status" value="1"/>
</dbReference>
<dbReference type="SUPFAM" id="SSF53383">
    <property type="entry name" value="PLP-dependent transferases"/>
    <property type="match status" value="1"/>
</dbReference>
<protein>
    <submittedName>
        <fullName evidence="3">Aminotransferase class V-fold PLP-dependent enzyme</fullName>
    </submittedName>
</protein>
<dbReference type="RefSeq" id="WP_124026175.1">
    <property type="nucleotide sequence ID" value="NZ_JBHRSN010000005.1"/>
</dbReference>
<sequence length="373" mass="41063">MNPYQKQFNLPKSPYFLSHSVGCLPKVSEQALHDNYLKPWKQQGGDAWPTWMGVIDHFHHQLATLLDGKADDFCAQVNLSSALTKILVAMSQNSDKKIVLMHADAFPSMGFVVDALSSAGLQLQLIESQRSASDPEAWREAICNNTLACLITHVHSNTGVLSPVQEIAELCKERGVFSIVDIAQSAGIIPISLRQWQVDCVIGSCVKWLCGGPGAGYLWINADVLPSLKPSDVGWFSHQDPFEFDIRHFDYAESAMRFMGGTPSIAPFAVAATSIGCMLEIGIDTIFQHNRKLLSYVLNSIDTANIKPVNLDANGGTLCLTLEKYNAIKTAKLLTEQHCFFDQRANTLRLSLHIYNDVQEAAQIIDALNATSL</sequence>
<comment type="caution">
    <text evidence="3">The sequence shown here is derived from an EMBL/GenBank/DDBJ whole genome shotgun (WGS) entry which is preliminary data.</text>
</comment>
<dbReference type="EMBL" id="RPOK01000001">
    <property type="protein sequence ID" value="RPJ68173.1"/>
    <property type="molecule type" value="Genomic_DNA"/>
</dbReference>
<dbReference type="Pfam" id="PF00266">
    <property type="entry name" value="Aminotran_5"/>
    <property type="match status" value="1"/>
</dbReference>
<dbReference type="PANTHER" id="PTHR43586:SF4">
    <property type="entry name" value="ISOPENICILLIN N EPIMERASE"/>
    <property type="match status" value="1"/>
</dbReference>
<keyword evidence="4" id="KW-1185">Reference proteome</keyword>
<keyword evidence="3" id="KW-0032">Aminotransferase</keyword>
<dbReference type="OrthoDB" id="9812626at2"/>
<dbReference type="InterPro" id="IPR015424">
    <property type="entry name" value="PyrdxlP-dep_Trfase"/>
</dbReference>
<evidence type="ECO:0000313" key="4">
    <source>
        <dbReference type="Proteomes" id="UP000275281"/>
    </source>
</evidence>
<dbReference type="Proteomes" id="UP000275281">
    <property type="component" value="Unassembled WGS sequence"/>
</dbReference>
<dbReference type="GO" id="GO:0008483">
    <property type="term" value="F:transaminase activity"/>
    <property type="evidence" value="ECO:0007669"/>
    <property type="project" value="UniProtKB-KW"/>
</dbReference>